<reference evidence="1" key="2">
    <citation type="submission" date="2015-07" db="EMBL/GenBank/DDBJ databases">
        <authorList>
            <person name="Noorani M."/>
        </authorList>
    </citation>
    <scope>NUCLEOTIDE SEQUENCE</scope>
    <source>
        <strain evidence="1">Yugu1</strain>
    </source>
</reference>
<dbReference type="OrthoDB" id="684069at2759"/>
<accession>A0A368S2U8</accession>
<organism evidence="1">
    <name type="scientific">Setaria italica</name>
    <name type="common">Foxtail millet</name>
    <name type="synonym">Panicum italicum</name>
    <dbReference type="NCBI Taxonomy" id="4555"/>
    <lineage>
        <taxon>Eukaryota</taxon>
        <taxon>Viridiplantae</taxon>
        <taxon>Streptophyta</taxon>
        <taxon>Embryophyta</taxon>
        <taxon>Tracheophyta</taxon>
        <taxon>Spermatophyta</taxon>
        <taxon>Magnoliopsida</taxon>
        <taxon>Liliopsida</taxon>
        <taxon>Poales</taxon>
        <taxon>Poaceae</taxon>
        <taxon>PACMAD clade</taxon>
        <taxon>Panicoideae</taxon>
        <taxon>Panicodae</taxon>
        <taxon>Paniceae</taxon>
        <taxon>Cenchrinae</taxon>
        <taxon>Setaria</taxon>
    </lineage>
</organism>
<gene>
    <name evidence="1" type="ORF">SETIT_8G002500v2</name>
</gene>
<protein>
    <submittedName>
        <fullName evidence="1">Uncharacterized protein</fullName>
    </submittedName>
</protein>
<proteinExistence type="predicted"/>
<dbReference type="AlphaFoldDB" id="A0A368S2U8"/>
<name>A0A368S2U8_SETIT</name>
<dbReference type="EMBL" id="CM003535">
    <property type="protein sequence ID" value="RCV36691.1"/>
    <property type="molecule type" value="Genomic_DNA"/>
</dbReference>
<evidence type="ECO:0000313" key="1">
    <source>
        <dbReference type="EMBL" id="RCV36691.1"/>
    </source>
</evidence>
<sequence length="83" mass="9162">MSFSASWGRVIRAAPKELRKGLNSLIILVAWEIWKHRNSCVFEGALPNTQVLLQAITNESTLWCLAGASKLRELLARSLAPAS</sequence>
<reference evidence="1" key="1">
    <citation type="journal article" date="2012" name="Nat. Biotechnol.">
        <title>Reference genome sequence of the model plant Setaria.</title>
        <authorList>
            <person name="Bennetzen J.L."/>
            <person name="Schmutz J."/>
            <person name="Wang H."/>
            <person name="Percifield R."/>
            <person name="Hawkins J."/>
            <person name="Pontaroli A.C."/>
            <person name="Estep M."/>
            <person name="Feng L."/>
            <person name="Vaughn J.N."/>
            <person name="Grimwood J."/>
            <person name="Jenkins J."/>
            <person name="Barry K."/>
            <person name="Lindquist E."/>
            <person name="Hellsten U."/>
            <person name="Deshpande S."/>
            <person name="Wang X."/>
            <person name="Wu X."/>
            <person name="Mitros T."/>
            <person name="Triplett J."/>
            <person name="Yang X."/>
            <person name="Ye C.Y."/>
            <person name="Mauro-Herrera M."/>
            <person name="Wang L."/>
            <person name="Li P."/>
            <person name="Sharma M."/>
            <person name="Sharma R."/>
            <person name="Ronald P.C."/>
            <person name="Panaud O."/>
            <person name="Kellogg E.A."/>
            <person name="Brutnell T.P."/>
            <person name="Doust A.N."/>
            <person name="Tuskan G.A."/>
            <person name="Rokhsar D."/>
            <person name="Devos K.M."/>
        </authorList>
    </citation>
    <scope>NUCLEOTIDE SEQUENCE [LARGE SCALE GENOMIC DNA]</scope>
    <source>
        <strain evidence="1">Yugu1</strain>
    </source>
</reference>